<keyword evidence="2" id="KW-1133">Transmembrane helix</keyword>
<feature type="region of interest" description="Disordered" evidence="1">
    <location>
        <begin position="43"/>
        <end position="91"/>
    </location>
</feature>
<organism evidence="3 4">
    <name type="scientific">Penicillium polonicum</name>
    <dbReference type="NCBI Taxonomy" id="60169"/>
    <lineage>
        <taxon>Eukaryota</taxon>
        <taxon>Fungi</taxon>
        <taxon>Dikarya</taxon>
        <taxon>Ascomycota</taxon>
        <taxon>Pezizomycotina</taxon>
        <taxon>Eurotiomycetes</taxon>
        <taxon>Eurotiomycetidae</taxon>
        <taxon>Eurotiales</taxon>
        <taxon>Aspergillaceae</taxon>
        <taxon>Penicillium</taxon>
    </lineage>
</organism>
<protein>
    <submittedName>
        <fullName evidence="3">Uncharacterized protein</fullName>
    </submittedName>
</protein>
<feature type="transmembrane region" description="Helical" evidence="2">
    <location>
        <begin position="6"/>
        <end position="25"/>
    </location>
</feature>
<reference evidence="4" key="1">
    <citation type="journal article" date="2017" name="Nat. Microbiol.">
        <title>Global analysis of biosynthetic gene clusters reveals vast potential of secondary metabolite production in Penicillium species.</title>
        <authorList>
            <person name="Nielsen J.C."/>
            <person name="Grijseels S."/>
            <person name="Prigent S."/>
            <person name="Ji B."/>
            <person name="Dainat J."/>
            <person name="Nielsen K.F."/>
            <person name="Frisvad J.C."/>
            <person name="Workman M."/>
            <person name="Nielsen J."/>
        </authorList>
    </citation>
    <scope>NUCLEOTIDE SEQUENCE [LARGE SCALE GENOMIC DNA]</scope>
    <source>
        <strain evidence="4">IBT 4502</strain>
    </source>
</reference>
<dbReference type="Proteomes" id="UP000191408">
    <property type="component" value="Unassembled WGS sequence"/>
</dbReference>
<comment type="caution">
    <text evidence="3">The sequence shown here is derived from an EMBL/GenBank/DDBJ whole genome shotgun (WGS) entry which is preliminary data.</text>
</comment>
<feature type="region of interest" description="Disordered" evidence="1">
    <location>
        <begin position="136"/>
        <end position="156"/>
    </location>
</feature>
<accession>A0A1V6NJ09</accession>
<evidence type="ECO:0000313" key="3">
    <source>
        <dbReference type="EMBL" id="OQD64683.1"/>
    </source>
</evidence>
<name>A0A1V6NJ09_PENPO</name>
<dbReference type="AlphaFoldDB" id="A0A1V6NJ09"/>
<keyword evidence="2" id="KW-0472">Membrane</keyword>
<sequence>MEAVIFLSSVTFAIVVTAAIIRGIAFYKRYRVRLHVTSKGMTSSKSLDLERFDPEGSTPFQPPPQLHHHSRLGSRNAMWPGYTDRRTQPSRTMADHFTPYRVPGEADADTTIHHVPQAHSLARNLPATFVAPPARATTPPPATAITPPEAPAVNYT</sequence>
<keyword evidence="2" id="KW-0812">Transmembrane</keyword>
<dbReference type="OrthoDB" id="4298679at2759"/>
<keyword evidence="4" id="KW-1185">Reference proteome</keyword>
<evidence type="ECO:0000256" key="1">
    <source>
        <dbReference type="SAM" id="MobiDB-lite"/>
    </source>
</evidence>
<proteinExistence type="predicted"/>
<feature type="compositionally biased region" description="Low complexity" evidence="1">
    <location>
        <begin position="136"/>
        <end position="147"/>
    </location>
</feature>
<gene>
    <name evidence="3" type="ORF">PENPOL_c007G09098</name>
</gene>
<dbReference type="EMBL" id="MDYM01000007">
    <property type="protein sequence ID" value="OQD64683.1"/>
    <property type="molecule type" value="Genomic_DNA"/>
</dbReference>
<evidence type="ECO:0000313" key="4">
    <source>
        <dbReference type="Proteomes" id="UP000191408"/>
    </source>
</evidence>
<evidence type="ECO:0000256" key="2">
    <source>
        <dbReference type="SAM" id="Phobius"/>
    </source>
</evidence>